<dbReference type="EMBL" id="LK023323">
    <property type="protein sequence ID" value="CDS07199.1"/>
    <property type="molecule type" value="Genomic_DNA"/>
</dbReference>
<evidence type="ECO:0000256" key="5">
    <source>
        <dbReference type="SAM" id="MobiDB-lite"/>
    </source>
</evidence>
<feature type="region of interest" description="Disordered" evidence="5">
    <location>
        <begin position="667"/>
        <end position="995"/>
    </location>
</feature>
<dbReference type="GO" id="GO:0005634">
    <property type="term" value="C:nucleus"/>
    <property type="evidence" value="ECO:0007669"/>
    <property type="project" value="UniProtKB-SubCell"/>
</dbReference>
<evidence type="ECO:0000256" key="2">
    <source>
        <dbReference type="ARBA" id="ARBA00022448"/>
    </source>
</evidence>
<feature type="domain" description="Nucleoporin Nup159/Nup146 N-terminal" evidence="6">
    <location>
        <begin position="51"/>
        <end position="410"/>
    </location>
</feature>
<feature type="compositionally biased region" description="Basic and acidic residues" evidence="5">
    <location>
        <begin position="709"/>
        <end position="719"/>
    </location>
</feature>
<feature type="compositionally biased region" description="Polar residues" evidence="5">
    <location>
        <begin position="597"/>
        <end position="617"/>
    </location>
</feature>
<dbReference type="InterPro" id="IPR039462">
    <property type="entry name" value="Nup159/Nup146_N"/>
</dbReference>
<dbReference type="SUPFAM" id="SSF117289">
    <property type="entry name" value="Nucleoporin domain"/>
    <property type="match status" value="1"/>
</dbReference>
<feature type="compositionally biased region" description="Low complexity" evidence="5">
    <location>
        <begin position="443"/>
        <end position="485"/>
    </location>
</feature>
<organism evidence="7">
    <name type="scientific">Lichtheimia ramosa</name>
    <dbReference type="NCBI Taxonomy" id="688394"/>
    <lineage>
        <taxon>Eukaryota</taxon>
        <taxon>Fungi</taxon>
        <taxon>Fungi incertae sedis</taxon>
        <taxon>Mucoromycota</taxon>
        <taxon>Mucoromycotina</taxon>
        <taxon>Mucoromycetes</taxon>
        <taxon>Mucorales</taxon>
        <taxon>Lichtheimiaceae</taxon>
        <taxon>Lichtheimia</taxon>
    </lineage>
</organism>
<protein>
    <recommendedName>
        <fullName evidence="6">Nucleoporin Nup159/Nup146 N-terminal domain-containing protein</fullName>
    </recommendedName>
</protein>
<dbReference type="AlphaFoldDB" id="A0A077WJ82"/>
<dbReference type="OrthoDB" id="248320at2759"/>
<feature type="coiled-coil region" evidence="4">
    <location>
        <begin position="1133"/>
        <end position="1202"/>
    </location>
</feature>
<feature type="compositionally biased region" description="Low complexity" evidence="5">
    <location>
        <begin position="618"/>
        <end position="639"/>
    </location>
</feature>
<feature type="compositionally biased region" description="Acidic residues" evidence="5">
    <location>
        <begin position="1217"/>
        <end position="1228"/>
    </location>
</feature>
<feature type="coiled-coil region" evidence="4">
    <location>
        <begin position="1005"/>
        <end position="1032"/>
    </location>
</feature>
<keyword evidence="4" id="KW-0175">Coiled coil</keyword>
<feature type="compositionally biased region" description="Low complexity" evidence="5">
    <location>
        <begin position="925"/>
        <end position="943"/>
    </location>
</feature>
<evidence type="ECO:0000256" key="4">
    <source>
        <dbReference type="SAM" id="Coils"/>
    </source>
</evidence>
<evidence type="ECO:0000259" key="6">
    <source>
        <dbReference type="Pfam" id="PF16755"/>
    </source>
</evidence>
<keyword evidence="3" id="KW-0539">Nucleus</keyword>
<sequence>MNQFEVLAGDEPASKETELFRFQSLVPDAKIALQEKVQDEYPRFDTNQYPANVSLLACSSTYGYYVAATLEGFIYGSTKTLRATTKSLEKGGVGSVDDKIFIRVQGAIQHLRLTAEQARIVVTVTNGEVFVYHAKDIVQQREKATPTSTFKLDQDILDIRPNPDAYPNLAAVLLKNNQCKFVDITNGSTTATLPNNDITSLCWSPKGKQVVCGRKDGQLETFDTNGASKSLIDQPSKMQEAGSRYVLGVLWIETHIFLAVYAQLRQSGTDEHIHDAFIIQRPGKSDNQPTRYIHLDEVTPVFSMDDREANMYMEIIRNFSNDMKTAVILAHSAATDISVVGQDENGDWATWMLPENGLASLPLSEETNMDTFAIGLAVDFSTSEPLPPYDPASNPEDVKPMPTMYFLNDEDQICAYHCYNTDLAARNHKYPGMVDAKDILEAPSEFPSTPAPASSAPAFTSTPAEPPKQQQQQQPSSGFGSSPFGAALQQQGSNDGFAALLSGKSNESSATPSTGFGFGASSQNTGSGTGGGFTSFRSLTVSSNAKNPASGGMFGSTGFGGATTGFGAAAATTGATNTGSAPTFGSTSFGASPSAPQPTQSLASLGKSTEQQPAFGQTTSLASNTATTTPSFGSTSFGAQPSTSQQPQSFASLAKTTTSTGFGSVPAFGQSSFGSTPAFGQSSFGSTPAFGQSSFGATPAFGTSSVKPASEEKKPDVQKEPTFGFGGFASALAKTEESKEEEKEIAVKEEEPEQEEKEVAVKAEPEQEEKETVVKEEPEEHKDVAVKQEPEEEEKDITVKQEEPEQVKPEPYSVENVEEEEPLAAPETTAPQVAKLPDAPEEKPPSPQVVPSTTSDKPVAGFSLGGDNKESGSLFSKPPATFESSKQDKPLFGSTTSFGADAKSSGFGSLATTGEAAKIPPVSQGFGSAAAATSGFGSSSFGSLTKAEPSSTDKTAVKTPPSFSFAVPEAPKTTTTPPPVSTPTPKPKPKPTAEEGMAREFESLYLAMNEDFEKLELKQAELKQAVESQRRQSAASKTYTDLENDNWTVGDALDLSTVADGIATKARTQRPHIIQIKQSLSYFDEDSIKLNVKKSTIEALMETKPDPKLKKELKERNLDKQTLVKWEQLKSRCKTYGQQIDDLESKIQNERIRMRSPAQAQESKSPSLYALYLQLREIDKELKSKQQQVKDLEEQLAYIRFQQVHQNATHSSSGISLEEEEEDQETEEDKNPLPLINTRRAALLESTSRYLRRERFLDRIHEFKSQKCV</sequence>
<feature type="compositionally biased region" description="Basic and acidic residues" evidence="5">
    <location>
        <begin position="734"/>
        <end position="749"/>
    </location>
</feature>
<reference evidence="7" key="1">
    <citation type="journal article" date="2014" name="Genome Announc.">
        <title>De novo whole-genome sequence and genome annotation of Lichtheimia ramosa.</title>
        <authorList>
            <person name="Linde J."/>
            <person name="Schwartze V."/>
            <person name="Binder U."/>
            <person name="Lass-Florl C."/>
            <person name="Voigt K."/>
            <person name="Horn F."/>
        </authorList>
    </citation>
    <scope>NUCLEOTIDE SEQUENCE</scope>
    <source>
        <strain evidence="7">JMRC FSU:6197</strain>
    </source>
</reference>
<evidence type="ECO:0000256" key="3">
    <source>
        <dbReference type="ARBA" id="ARBA00023242"/>
    </source>
</evidence>
<evidence type="ECO:0000256" key="1">
    <source>
        <dbReference type="ARBA" id="ARBA00004123"/>
    </source>
</evidence>
<feature type="region of interest" description="Disordered" evidence="5">
    <location>
        <begin position="1209"/>
        <end position="1234"/>
    </location>
</feature>
<dbReference type="Gene3D" id="2.130.10.10">
    <property type="entry name" value="YVTN repeat-like/Quinoprotein amine dehydrogenase"/>
    <property type="match status" value="1"/>
</dbReference>
<feature type="region of interest" description="Disordered" evidence="5">
    <location>
        <begin position="582"/>
        <end position="652"/>
    </location>
</feature>
<comment type="subcellular location">
    <subcellularLocation>
        <location evidence="1">Nucleus</location>
    </subcellularLocation>
</comment>
<proteinExistence type="predicted"/>
<keyword evidence="2" id="KW-0813">Transport</keyword>
<feature type="compositionally biased region" description="Polar residues" evidence="5">
    <location>
        <begin position="669"/>
        <end position="707"/>
    </location>
</feature>
<gene>
    <name evidence="7" type="ORF">LRAMOSA09722</name>
</gene>
<feature type="compositionally biased region" description="Polar residues" evidence="5">
    <location>
        <begin position="640"/>
        <end position="652"/>
    </location>
</feature>
<feature type="compositionally biased region" description="Pro residues" evidence="5">
    <location>
        <begin position="976"/>
        <end position="986"/>
    </location>
</feature>
<feature type="compositionally biased region" description="Polar residues" evidence="5">
    <location>
        <begin position="503"/>
        <end position="524"/>
    </location>
</feature>
<feature type="compositionally biased region" description="Basic and acidic residues" evidence="5">
    <location>
        <begin position="796"/>
        <end position="808"/>
    </location>
</feature>
<feature type="region of interest" description="Disordered" evidence="5">
    <location>
        <begin position="443"/>
        <end position="531"/>
    </location>
</feature>
<evidence type="ECO:0000313" key="7">
    <source>
        <dbReference type="EMBL" id="CDS07199.1"/>
    </source>
</evidence>
<dbReference type="Pfam" id="PF16755">
    <property type="entry name" value="Beta-prop_NUP159_NUP214"/>
    <property type="match status" value="1"/>
</dbReference>
<feature type="compositionally biased region" description="Basic and acidic residues" evidence="5">
    <location>
        <begin position="757"/>
        <end position="789"/>
    </location>
</feature>
<name>A0A077WJ82_9FUNG</name>
<accession>A0A077WJ82</accession>
<dbReference type="InterPro" id="IPR015943">
    <property type="entry name" value="WD40/YVTN_repeat-like_dom_sf"/>
</dbReference>